<keyword evidence="2" id="KW-0813">Transport</keyword>
<dbReference type="InterPro" id="IPR039421">
    <property type="entry name" value="Type_1_exporter"/>
</dbReference>
<dbReference type="GO" id="GO:0005886">
    <property type="term" value="C:plasma membrane"/>
    <property type="evidence" value="ECO:0007669"/>
    <property type="project" value="UniProtKB-SubCell"/>
</dbReference>
<comment type="caution">
    <text evidence="12">The sequence shown here is derived from an EMBL/GenBank/DDBJ whole genome shotgun (WGS) entry which is preliminary data.</text>
</comment>
<dbReference type="InterPro" id="IPR017871">
    <property type="entry name" value="ABC_transporter-like_CS"/>
</dbReference>
<evidence type="ECO:0000256" key="7">
    <source>
        <dbReference type="ARBA" id="ARBA00023136"/>
    </source>
</evidence>
<evidence type="ECO:0000256" key="1">
    <source>
        <dbReference type="ARBA" id="ARBA00004651"/>
    </source>
</evidence>
<evidence type="ECO:0000313" key="12">
    <source>
        <dbReference type="EMBL" id="TYP79766.1"/>
    </source>
</evidence>
<proteinExistence type="predicted"/>
<evidence type="ECO:0000256" key="9">
    <source>
        <dbReference type="SAM" id="Phobius"/>
    </source>
</evidence>
<evidence type="ECO:0000259" key="11">
    <source>
        <dbReference type="PROSITE" id="PS50929"/>
    </source>
</evidence>
<evidence type="ECO:0000313" key="13">
    <source>
        <dbReference type="Proteomes" id="UP000323257"/>
    </source>
</evidence>
<sequence>MRPAQAIHNWQADHKGDHGGQEEKPQYISAFKALSGYVKPHRWALAGVMACTVVAILSELLQPYLMKIAIDDNLLAGKNDFRGLLLICAVYLGLSVSSFIFAYLQNNLLQQVGQSIVARIRKQLFGHIMKQSMGYFDRMSSGSLITHVSSDTEALNQFFSQVLLSLFRDGLTILFILVLMFQLDTTLALYCLVLLPVIFLIAIAFRSFMRATYQLARTRLSRMVAFVAENLSGMGLVQAFHQQKEQQRQFDERNGLYFRANLREIRTNVLFGRTFDILSNLAIALVTWIGGMAVLGKQLEFGVLYAFITYIRQFFQPINTITQQWNTLQSATVAISRIWTIFGTEPEITDKTEETPRSAERSVTRKQMTLTTERSQGVSEEAHSFGSVRGEIDFEHISFSYEEGIPIIQGLDLHIEPGEMIGVVGTTGAGKSSLISLLCRFYDVKEGSIRIDGTDVRDIPQATLHRLIGLVQQEPYLYSGSIVDNVRMFDDSISREDVIRACEFVGADGIIRKLPDGYNTLLSERGSGLSAGERQLISFARIIVFKPKVLILDEASANLDSQTEQLIQNALNVVSKQRTTIVIAHRLSTIMQADRIIVMSHGEIVEQGSHQELIELGGQYRELYEHSQGQQAG</sequence>
<keyword evidence="6 9" id="KW-1133">Transmembrane helix</keyword>
<organism evidence="12 13">
    <name type="scientific">Paenibacillus methanolicus</name>
    <dbReference type="NCBI Taxonomy" id="582686"/>
    <lineage>
        <taxon>Bacteria</taxon>
        <taxon>Bacillati</taxon>
        <taxon>Bacillota</taxon>
        <taxon>Bacilli</taxon>
        <taxon>Bacillales</taxon>
        <taxon>Paenibacillaceae</taxon>
        <taxon>Paenibacillus</taxon>
    </lineage>
</organism>
<name>A0A5S5CIY9_9BACL</name>
<evidence type="ECO:0000256" key="6">
    <source>
        <dbReference type="ARBA" id="ARBA00022989"/>
    </source>
</evidence>
<feature type="domain" description="ABC transmembrane type-1" evidence="11">
    <location>
        <begin position="46"/>
        <end position="330"/>
    </location>
</feature>
<feature type="transmembrane region" description="Helical" evidence="9">
    <location>
        <begin position="162"/>
        <end position="181"/>
    </location>
</feature>
<reference evidence="12 13" key="1">
    <citation type="submission" date="2019-07" db="EMBL/GenBank/DDBJ databases">
        <title>Genomic Encyclopedia of Type Strains, Phase III (KMG-III): the genomes of soil and plant-associated and newly described type strains.</title>
        <authorList>
            <person name="Whitman W."/>
        </authorList>
    </citation>
    <scope>NUCLEOTIDE SEQUENCE [LARGE SCALE GENOMIC DNA]</scope>
    <source>
        <strain evidence="12 13">BL24</strain>
    </source>
</reference>
<dbReference type="OrthoDB" id="9770415at2"/>
<dbReference type="Proteomes" id="UP000323257">
    <property type="component" value="Unassembled WGS sequence"/>
</dbReference>
<dbReference type="PANTHER" id="PTHR43394">
    <property type="entry name" value="ATP-DEPENDENT PERMEASE MDL1, MITOCHONDRIAL"/>
    <property type="match status" value="1"/>
</dbReference>
<dbReference type="SUPFAM" id="SSF52540">
    <property type="entry name" value="P-loop containing nucleoside triphosphate hydrolases"/>
    <property type="match status" value="1"/>
</dbReference>
<dbReference type="Gene3D" id="1.20.1560.10">
    <property type="entry name" value="ABC transporter type 1, transmembrane domain"/>
    <property type="match status" value="1"/>
</dbReference>
<evidence type="ECO:0000256" key="4">
    <source>
        <dbReference type="ARBA" id="ARBA00022741"/>
    </source>
</evidence>
<comment type="subcellular location">
    <subcellularLocation>
        <location evidence="1">Cell membrane</location>
        <topology evidence="1">Multi-pass membrane protein</topology>
    </subcellularLocation>
</comment>
<dbReference type="Pfam" id="PF00664">
    <property type="entry name" value="ABC_membrane"/>
    <property type="match status" value="1"/>
</dbReference>
<gene>
    <name evidence="12" type="ORF">BCM02_101887</name>
</gene>
<dbReference type="RefSeq" id="WP_148927788.1">
    <property type="nucleotide sequence ID" value="NZ_VNHS01000001.1"/>
</dbReference>
<feature type="compositionally biased region" description="Basic and acidic residues" evidence="8">
    <location>
        <begin position="11"/>
        <end position="22"/>
    </location>
</feature>
<dbReference type="CDD" id="cd03254">
    <property type="entry name" value="ABCC_Glucan_exporter_like"/>
    <property type="match status" value="1"/>
</dbReference>
<protein>
    <submittedName>
        <fullName evidence="12">ATP-binding cassette subfamily B protein</fullName>
    </submittedName>
</protein>
<dbReference type="CDD" id="cd18544">
    <property type="entry name" value="ABC_6TM_TmrA_like"/>
    <property type="match status" value="1"/>
</dbReference>
<dbReference type="InterPro" id="IPR003593">
    <property type="entry name" value="AAA+_ATPase"/>
</dbReference>
<dbReference type="InterPro" id="IPR027417">
    <property type="entry name" value="P-loop_NTPase"/>
</dbReference>
<feature type="transmembrane region" description="Helical" evidence="9">
    <location>
        <begin position="43"/>
        <end position="61"/>
    </location>
</feature>
<dbReference type="AlphaFoldDB" id="A0A5S5CIY9"/>
<evidence type="ECO:0000256" key="3">
    <source>
        <dbReference type="ARBA" id="ARBA00022692"/>
    </source>
</evidence>
<dbReference type="PROSITE" id="PS50929">
    <property type="entry name" value="ABC_TM1F"/>
    <property type="match status" value="1"/>
</dbReference>
<dbReference type="Pfam" id="PF00005">
    <property type="entry name" value="ABC_tran"/>
    <property type="match status" value="1"/>
</dbReference>
<dbReference type="InterPro" id="IPR003439">
    <property type="entry name" value="ABC_transporter-like_ATP-bd"/>
</dbReference>
<dbReference type="Gene3D" id="3.40.50.300">
    <property type="entry name" value="P-loop containing nucleotide triphosphate hydrolases"/>
    <property type="match status" value="1"/>
</dbReference>
<feature type="transmembrane region" description="Helical" evidence="9">
    <location>
        <begin position="81"/>
        <end position="104"/>
    </location>
</feature>
<evidence type="ECO:0000259" key="10">
    <source>
        <dbReference type="PROSITE" id="PS50893"/>
    </source>
</evidence>
<dbReference type="GO" id="GO:0015421">
    <property type="term" value="F:ABC-type oligopeptide transporter activity"/>
    <property type="evidence" value="ECO:0007669"/>
    <property type="project" value="TreeGrafter"/>
</dbReference>
<keyword evidence="4" id="KW-0547">Nucleotide-binding</keyword>
<dbReference type="PROSITE" id="PS50893">
    <property type="entry name" value="ABC_TRANSPORTER_2"/>
    <property type="match status" value="1"/>
</dbReference>
<dbReference type="PROSITE" id="PS00211">
    <property type="entry name" value="ABC_TRANSPORTER_1"/>
    <property type="match status" value="1"/>
</dbReference>
<keyword evidence="5 12" id="KW-0067">ATP-binding</keyword>
<feature type="domain" description="ABC transporter" evidence="10">
    <location>
        <begin position="392"/>
        <end position="626"/>
    </location>
</feature>
<accession>A0A5S5CIY9</accession>
<feature type="transmembrane region" description="Helical" evidence="9">
    <location>
        <begin position="277"/>
        <end position="295"/>
    </location>
</feature>
<evidence type="ECO:0000256" key="5">
    <source>
        <dbReference type="ARBA" id="ARBA00022840"/>
    </source>
</evidence>
<evidence type="ECO:0000256" key="2">
    <source>
        <dbReference type="ARBA" id="ARBA00022448"/>
    </source>
</evidence>
<dbReference type="GO" id="GO:0005524">
    <property type="term" value="F:ATP binding"/>
    <property type="evidence" value="ECO:0007669"/>
    <property type="project" value="UniProtKB-KW"/>
</dbReference>
<dbReference type="InterPro" id="IPR011527">
    <property type="entry name" value="ABC1_TM_dom"/>
</dbReference>
<dbReference type="GO" id="GO:0016887">
    <property type="term" value="F:ATP hydrolysis activity"/>
    <property type="evidence" value="ECO:0007669"/>
    <property type="project" value="InterPro"/>
</dbReference>
<keyword evidence="7 9" id="KW-0472">Membrane</keyword>
<dbReference type="InterPro" id="IPR036640">
    <property type="entry name" value="ABC1_TM_sf"/>
</dbReference>
<dbReference type="SUPFAM" id="SSF90123">
    <property type="entry name" value="ABC transporter transmembrane region"/>
    <property type="match status" value="1"/>
</dbReference>
<evidence type="ECO:0000256" key="8">
    <source>
        <dbReference type="SAM" id="MobiDB-lite"/>
    </source>
</evidence>
<keyword evidence="13" id="KW-1185">Reference proteome</keyword>
<dbReference type="FunFam" id="3.40.50.300:FF:000287">
    <property type="entry name" value="Multidrug ABC transporter ATP-binding protein"/>
    <property type="match status" value="1"/>
</dbReference>
<dbReference type="SMART" id="SM00382">
    <property type="entry name" value="AAA"/>
    <property type="match status" value="1"/>
</dbReference>
<dbReference type="PANTHER" id="PTHR43394:SF1">
    <property type="entry name" value="ATP-BINDING CASSETTE SUB-FAMILY B MEMBER 10, MITOCHONDRIAL"/>
    <property type="match status" value="1"/>
</dbReference>
<feature type="region of interest" description="Disordered" evidence="8">
    <location>
        <begin position="1"/>
        <end position="22"/>
    </location>
</feature>
<feature type="transmembrane region" description="Helical" evidence="9">
    <location>
        <begin position="187"/>
        <end position="208"/>
    </location>
</feature>
<keyword evidence="3 9" id="KW-0812">Transmembrane</keyword>
<dbReference type="EMBL" id="VNHS01000001">
    <property type="protein sequence ID" value="TYP79766.1"/>
    <property type="molecule type" value="Genomic_DNA"/>
</dbReference>